<keyword evidence="4" id="KW-0175">Coiled coil</keyword>
<reference evidence="9" key="1">
    <citation type="submission" date="2016-10" db="EMBL/GenBank/DDBJ databases">
        <authorList>
            <person name="Varghese N."/>
            <person name="Submissions S."/>
        </authorList>
    </citation>
    <scope>NUCLEOTIDE SEQUENCE [LARGE SCALE GENOMIC DNA]</scope>
    <source>
        <strain evidence="9">LMG 25967</strain>
    </source>
</reference>
<dbReference type="InterPro" id="IPR000014">
    <property type="entry name" value="PAS"/>
</dbReference>
<feature type="domain" description="Histidine kinase" evidence="5">
    <location>
        <begin position="609"/>
        <end position="803"/>
    </location>
</feature>
<keyword evidence="1" id="KW-0808">Transferase</keyword>
<evidence type="ECO:0000256" key="2">
    <source>
        <dbReference type="ARBA" id="ARBA00022777"/>
    </source>
</evidence>
<dbReference type="InterPro" id="IPR001638">
    <property type="entry name" value="Solute-binding_3/MltF_N"/>
</dbReference>
<dbReference type="InterPro" id="IPR005467">
    <property type="entry name" value="His_kinase_dom"/>
</dbReference>
<dbReference type="SMART" id="SM00091">
    <property type="entry name" value="PAS"/>
    <property type="match status" value="2"/>
</dbReference>
<dbReference type="GO" id="GO:0000155">
    <property type="term" value="F:phosphorelay sensor kinase activity"/>
    <property type="evidence" value="ECO:0007669"/>
    <property type="project" value="InterPro"/>
</dbReference>
<dbReference type="CDD" id="cd00130">
    <property type="entry name" value="PAS"/>
    <property type="match status" value="2"/>
</dbReference>
<dbReference type="Pfam" id="PF02518">
    <property type="entry name" value="HATPase_c"/>
    <property type="match status" value="1"/>
</dbReference>
<dbReference type="SUPFAM" id="SSF55874">
    <property type="entry name" value="ATPase domain of HSP90 chaperone/DNA topoisomerase II/histidine kinase"/>
    <property type="match status" value="1"/>
</dbReference>
<dbReference type="PROSITE" id="PS50113">
    <property type="entry name" value="PAC"/>
    <property type="match status" value="2"/>
</dbReference>
<dbReference type="SMART" id="SM00086">
    <property type="entry name" value="PAC"/>
    <property type="match status" value="2"/>
</dbReference>
<dbReference type="SMART" id="SM00062">
    <property type="entry name" value="PBPb"/>
    <property type="match status" value="1"/>
</dbReference>
<feature type="coiled-coil region" evidence="4">
    <location>
        <begin position="578"/>
        <end position="605"/>
    </location>
</feature>
<dbReference type="PROSITE" id="PS50112">
    <property type="entry name" value="PAS"/>
    <property type="match status" value="1"/>
</dbReference>
<dbReference type="RefSeq" id="WP_090312699.1">
    <property type="nucleotide sequence ID" value="NZ_FNZE01000014.1"/>
</dbReference>
<dbReference type="Pfam" id="PF08448">
    <property type="entry name" value="PAS_4"/>
    <property type="match status" value="1"/>
</dbReference>
<gene>
    <name evidence="8" type="ORF">SAMN05216201_11488</name>
</gene>
<dbReference type="PANTHER" id="PTHR24421:SF59">
    <property type="entry name" value="OXYGEN SENSOR HISTIDINE KINASE NREB"/>
    <property type="match status" value="1"/>
</dbReference>
<evidence type="ECO:0000259" key="7">
    <source>
        <dbReference type="PROSITE" id="PS50113"/>
    </source>
</evidence>
<dbReference type="CDD" id="cd01007">
    <property type="entry name" value="PBP2_BvgS_HisK_like"/>
    <property type="match status" value="1"/>
</dbReference>
<dbReference type="InterPro" id="IPR013656">
    <property type="entry name" value="PAS_4"/>
</dbReference>
<dbReference type="PANTHER" id="PTHR24421">
    <property type="entry name" value="NITRATE/NITRITE SENSOR PROTEIN NARX-RELATED"/>
    <property type="match status" value="1"/>
</dbReference>
<proteinExistence type="predicted"/>
<feature type="domain" description="PAC" evidence="7">
    <location>
        <begin position="405"/>
        <end position="455"/>
    </location>
</feature>
<dbReference type="Gene3D" id="3.40.190.10">
    <property type="entry name" value="Periplasmic binding protein-like II"/>
    <property type="match status" value="2"/>
</dbReference>
<feature type="domain" description="PAS" evidence="6">
    <location>
        <begin position="456"/>
        <end position="533"/>
    </location>
</feature>
<sequence>MHLLARLPRCLSVILLLVGLGLPGAWLAAEPAPASPEAAQQQWLAEHRQLQVGVVLQAPYAQFERRRREQQLSGAHVELMEALAASLGVSLNWHSYPDPAALEAALQRGEIELAPGLQQTPGGLRLWRYSDPYLRIPHLIVGERSGAAAVRLDRLSLREPVAVRDGSGVQRFLRSSHANLELRAASSERQALRQVLAGEASYAVLDEAQYGRLALEAEFAGLQVLGDVGYPLLLRIAVRRDLAELAGLVDQALRNLPAAQLEALQQRWLRAAVPGLGESAGFWRSLALLLTLLLLALLGAAWWLREQHSELERRLLAAREDLQRREASEQKLRLTQFSIDHSTVGILWVNWDSHVHYANRAAEQLLGYAAGALVERPLRDVEPQLDMDRWLGLWKRARAAGEAALGFETRCRRADGSWLPTDVSISFLRFGDTEYLVVYLTDVTERRRARAALEESEARLKGIAGNVPGLLFRLERAAPGAEVQLSFIGEGSAGLVGYPAATLLEPGRGIRSLVHPDERDGYWRKQQAALDGDSDWHWQGRLLTRDGTPIWVDIKATARRLEAGRVVWDGMVWDISEIKQTELALAESRAQLRELAAHLESVREEEKAHIAREVHDELGQMLTVLKLELSMCQLAHGELDADLRERLQHMSKLLAQLFQVVRDVATALRPPILDAGIASAIEWQARRFEQRTQIPCLVEVPEQLPPLGDARATGLFRVLQEALTNIMRHAQAHSVEVKLSREADELQLSISDDGVGFDPQRTRTGSFGLVGMRERVAMFGGSLRLDSTPGQGTTLYVRVPLDAQAEETA</sequence>
<dbReference type="SMART" id="SM00387">
    <property type="entry name" value="HATPase_c"/>
    <property type="match status" value="1"/>
</dbReference>
<dbReference type="InterPro" id="IPR050482">
    <property type="entry name" value="Sensor_HK_TwoCompSys"/>
</dbReference>
<dbReference type="Gene3D" id="3.30.565.10">
    <property type="entry name" value="Histidine kinase-like ATPase, C-terminal domain"/>
    <property type="match status" value="1"/>
</dbReference>
<evidence type="ECO:0000259" key="6">
    <source>
        <dbReference type="PROSITE" id="PS50112"/>
    </source>
</evidence>
<evidence type="ECO:0000313" key="9">
    <source>
        <dbReference type="Proteomes" id="UP000242930"/>
    </source>
</evidence>
<dbReference type="InterPro" id="IPR035965">
    <property type="entry name" value="PAS-like_dom_sf"/>
</dbReference>
<evidence type="ECO:0000313" key="8">
    <source>
        <dbReference type="EMBL" id="SEJ69284.1"/>
    </source>
</evidence>
<dbReference type="InterPro" id="IPR000700">
    <property type="entry name" value="PAS-assoc_C"/>
</dbReference>
<dbReference type="NCBIfam" id="TIGR00229">
    <property type="entry name" value="sensory_box"/>
    <property type="match status" value="2"/>
</dbReference>
<dbReference type="InterPro" id="IPR003594">
    <property type="entry name" value="HATPase_dom"/>
</dbReference>
<dbReference type="InterPro" id="IPR011712">
    <property type="entry name" value="Sig_transdc_His_kin_sub3_dim/P"/>
</dbReference>
<dbReference type="CDD" id="cd16917">
    <property type="entry name" value="HATPase_UhpB-NarQ-NarX-like"/>
    <property type="match status" value="1"/>
</dbReference>
<accession>A0A1H7AXD3</accession>
<dbReference type="SUPFAM" id="SSF53850">
    <property type="entry name" value="Periplasmic binding protein-like II"/>
    <property type="match status" value="1"/>
</dbReference>
<dbReference type="Gene3D" id="1.20.5.1930">
    <property type="match status" value="1"/>
</dbReference>
<dbReference type="GO" id="GO:0046983">
    <property type="term" value="F:protein dimerization activity"/>
    <property type="evidence" value="ECO:0007669"/>
    <property type="project" value="InterPro"/>
</dbReference>
<dbReference type="InterPro" id="IPR036890">
    <property type="entry name" value="HATPase_C_sf"/>
</dbReference>
<dbReference type="OrthoDB" id="9797605at2"/>
<dbReference type="STRING" id="915471.SAMN05216201_11488"/>
<dbReference type="Gene3D" id="3.30.450.20">
    <property type="entry name" value="PAS domain"/>
    <property type="match status" value="2"/>
</dbReference>
<keyword evidence="9" id="KW-1185">Reference proteome</keyword>
<organism evidence="8 9">
    <name type="scientific">Pseudomonas linyingensis</name>
    <dbReference type="NCBI Taxonomy" id="915471"/>
    <lineage>
        <taxon>Bacteria</taxon>
        <taxon>Pseudomonadati</taxon>
        <taxon>Pseudomonadota</taxon>
        <taxon>Gammaproteobacteria</taxon>
        <taxon>Pseudomonadales</taxon>
        <taxon>Pseudomonadaceae</taxon>
        <taxon>Pseudomonas</taxon>
    </lineage>
</organism>
<dbReference type="Proteomes" id="UP000242930">
    <property type="component" value="Unassembled WGS sequence"/>
</dbReference>
<dbReference type="Pfam" id="PF08447">
    <property type="entry name" value="PAS_3"/>
    <property type="match status" value="1"/>
</dbReference>
<protein>
    <submittedName>
        <fullName evidence="8">PAS domain S-box-containing protein</fullName>
    </submittedName>
</protein>
<feature type="domain" description="PAC" evidence="7">
    <location>
        <begin position="536"/>
        <end position="587"/>
    </location>
</feature>
<dbReference type="InterPro" id="IPR001610">
    <property type="entry name" value="PAC"/>
</dbReference>
<dbReference type="PROSITE" id="PS50109">
    <property type="entry name" value="HIS_KIN"/>
    <property type="match status" value="1"/>
</dbReference>
<dbReference type="AlphaFoldDB" id="A0A1H7AXD3"/>
<keyword evidence="2" id="KW-0418">Kinase</keyword>
<evidence type="ECO:0000259" key="5">
    <source>
        <dbReference type="PROSITE" id="PS50109"/>
    </source>
</evidence>
<dbReference type="SUPFAM" id="SSF55785">
    <property type="entry name" value="PYP-like sensor domain (PAS domain)"/>
    <property type="match status" value="2"/>
</dbReference>
<evidence type="ECO:0000256" key="1">
    <source>
        <dbReference type="ARBA" id="ARBA00022679"/>
    </source>
</evidence>
<dbReference type="Pfam" id="PF07730">
    <property type="entry name" value="HisKA_3"/>
    <property type="match status" value="1"/>
</dbReference>
<evidence type="ECO:0000256" key="4">
    <source>
        <dbReference type="SAM" id="Coils"/>
    </source>
</evidence>
<evidence type="ECO:0000256" key="3">
    <source>
        <dbReference type="ARBA" id="ARBA00023012"/>
    </source>
</evidence>
<keyword evidence="3" id="KW-0902">Two-component regulatory system</keyword>
<dbReference type="GO" id="GO:0016020">
    <property type="term" value="C:membrane"/>
    <property type="evidence" value="ECO:0007669"/>
    <property type="project" value="InterPro"/>
</dbReference>
<name>A0A1H7AXD3_9PSED</name>
<dbReference type="InterPro" id="IPR013655">
    <property type="entry name" value="PAS_fold_3"/>
</dbReference>
<dbReference type="Pfam" id="PF00497">
    <property type="entry name" value="SBP_bac_3"/>
    <property type="match status" value="1"/>
</dbReference>
<dbReference type="EMBL" id="FNZE01000014">
    <property type="protein sequence ID" value="SEJ69284.1"/>
    <property type="molecule type" value="Genomic_DNA"/>
</dbReference>